<evidence type="ECO:0000313" key="2">
    <source>
        <dbReference type="Proteomes" id="UP000028623"/>
    </source>
</evidence>
<dbReference type="RefSeq" id="WP_034974659.1">
    <property type="nucleotide sequence ID" value="NZ_FOFI01000004.1"/>
</dbReference>
<dbReference type="EMBL" id="JPLY01000002">
    <property type="protein sequence ID" value="KFC22694.1"/>
    <property type="molecule type" value="Genomic_DNA"/>
</dbReference>
<organism evidence="1 2">
    <name type="scientific">Epilithonimonas lactis</name>
    <dbReference type="NCBI Taxonomy" id="421072"/>
    <lineage>
        <taxon>Bacteria</taxon>
        <taxon>Pseudomonadati</taxon>
        <taxon>Bacteroidota</taxon>
        <taxon>Flavobacteriia</taxon>
        <taxon>Flavobacteriales</taxon>
        <taxon>Weeksellaceae</taxon>
        <taxon>Chryseobacterium group</taxon>
        <taxon>Epilithonimonas</taxon>
    </lineage>
</organism>
<proteinExistence type="predicted"/>
<dbReference type="eggNOG" id="ENOG50346IX">
    <property type="taxonomic scope" value="Bacteria"/>
</dbReference>
<evidence type="ECO:0000313" key="1">
    <source>
        <dbReference type="EMBL" id="KFC22694.1"/>
    </source>
</evidence>
<dbReference type="Proteomes" id="UP000028623">
    <property type="component" value="Unassembled WGS sequence"/>
</dbReference>
<gene>
    <name evidence="1" type="ORF">IO89_06480</name>
</gene>
<dbReference type="STRING" id="421072.SAMN04488097_3210"/>
<sequence length="140" mass="16420">MIESLSNKFLKLGIPVDQKKVTLDLTSISKLDDLFEIFEKHKFKFDVFDAQYPQISDEGAYFSYSFDKVWKMTLGNHGWSGGIYIIDKEVIINQLTNLTILENKIELKIRNVNFFKQFTEKSDSENFEMNGRLKEIHKLV</sequence>
<name>A0A085BJP9_9FLAO</name>
<dbReference type="AlphaFoldDB" id="A0A085BJP9"/>
<protein>
    <submittedName>
        <fullName evidence="1">Uncharacterized protein</fullName>
    </submittedName>
</protein>
<dbReference type="OrthoDB" id="9991042at2"/>
<keyword evidence="2" id="KW-1185">Reference proteome</keyword>
<comment type="caution">
    <text evidence="1">The sequence shown here is derived from an EMBL/GenBank/DDBJ whole genome shotgun (WGS) entry which is preliminary data.</text>
</comment>
<reference evidence="1 2" key="1">
    <citation type="submission" date="2014-07" db="EMBL/GenBank/DDBJ databases">
        <title>Epilithonimonas lactis LMG 22401 Genome.</title>
        <authorList>
            <person name="Pipes S.E."/>
            <person name="Stropko S.J."/>
        </authorList>
    </citation>
    <scope>NUCLEOTIDE SEQUENCE [LARGE SCALE GENOMIC DNA]</scope>
    <source>
        <strain evidence="1 2">LMG 24401</strain>
    </source>
</reference>
<accession>A0A085BJP9</accession>